<dbReference type="EMBL" id="JALDAY010000010">
    <property type="protein sequence ID" value="MCI3275813.1"/>
    <property type="molecule type" value="Genomic_DNA"/>
</dbReference>
<accession>A0ABS9YF10</accession>
<protein>
    <submittedName>
        <fullName evidence="1">DUF6461 domain-containing protein</fullName>
    </submittedName>
</protein>
<proteinExistence type="predicted"/>
<organism evidence="1 2">
    <name type="scientific">Streptomyces cylindrosporus</name>
    <dbReference type="NCBI Taxonomy" id="2927583"/>
    <lineage>
        <taxon>Bacteria</taxon>
        <taxon>Bacillati</taxon>
        <taxon>Actinomycetota</taxon>
        <taxon>Actinomycetes</taxon>
        <taxon>Kitasatosporales</taxon>
        <taxon>Streptomycetaceae</taxon>
        <taxon>Streptomyces</taxon>
    </lineage>
</organism>
<gene>
    <name evidence="1" type="ORF">MQP27_32475</name>
</gene>
<sequence length="204" mass="22462">MTGRTPHARDYAWLRERHRSLREAYCITLVSEIAPEPLLQRLGAEAGTEVTGVGGLFEPAFDTWEEHQGRELFVAAAAVGGWSVLVEVNGYLGVTSAAVRPLSRGRTVVAHHRSVDALDHFIWLADGELILGFEPLFPYRREGSRAEAFAPRMRESGFLLCPGQDLDHQHTEAAFALAERITGIRLTADTLDSLEFVCGRAPAP</sequence>
<name>A0ABS9YF10_9ACTN</name>
<dbReference type="Proteomes" id="UP001165269">
    <property type="component" value="Unassembled WGS sequence"/>
</dbReference>
<dbReference type="InterPro" id="IPR045592">
    <property type="entry name" value="DUF6461"/>
</dbReference>
<dbReference type="Pfam" id="PF20062">
    <property type="entry name" value="DUF6461"/>
    <property type="match status" value="1"/>
</dbReference>
<reference evidence="1" key="1">
    <citation type="submission" date="2022-03" db="EMBL/GenBank/DDBJ databases">
        <title>Streptomyces 7R015 and 7R016 isolated from Barleria lupulina in Thailand.</title>
        <authorList>
            <person name="Kanchanasin P."/>
            <person name="Phongsopitanun W."/>
            <person name="Tanasupawat S."/>
        </authorList>
    </citation>
    <scope>NUCLEOTIDE SEQUENCE</scope>
    <source>
        <strain evidence="1">7R015</strain>
    </source>
</reference>
<evidence type="ECO:0000313" key="2">
    <source>
        <dbReference type="Proteomes" id="UP001165269"/>
    </source>
</evidence>
<keyword evidence="2" id="KW-1185">Reference proteome</keyword>
<dbReference type="RefSeq" id="WP_242770814.1">
    <property type="nucleotide sequence ID" value="NZ_JALDAY010000010.1"/>
</dbReference>
<evidence type="ECO:0000313" key="1">
    <source>
        <dbReference type="EMBL" id="MCI3275813.1"/>
    </source>
</evidence>
<comment type="caution">
    <text evidence="1">The sequence shown here is derived from an EMBL/GenBank/DDBJ whole genome shotgun (WGS) entry which is preliminary data.</text>
</comment>